<keyword evidence="3" id="KW-1185">Reference proteome</keyword>
<name>A0A410VEU8_9BRAD</name>
<dbReference type="Proteomes" id="UP000593880">
    <property type="component" value="Chromosome"/>
</dbReference>
<dbReference type="RefSeq" id="WP_128968834.1">
    <property type="nucleotide sequence ID" value="NZ_BMHC01000016.1"/>
</dbReference>
<reference evidence="1" key="1">
    <citation type="journal article" date="2014" name="Int. J. Syst. Evol. Microbiol.">
        <title>Complete genome sequence of Corynebacterium casei LMG S-19264T (=DSM 44701T), isolated from a smear-ripened cheese.</title>
        <authorList>
            <consortium name="US DOE Joint Genome Institute (JGI-PGF)"/>
            <person name="Walter F."/>
            <person name="Albersmeier A."/>
            <person name="Kalinowski J."/>
            <person name="Ruckert C."/>
        </authorList>
    </citation>
    <scope>NUCLEOTIDE SEQUENCE</scope>
    <source>
        <strain evidence="1">CGMCC 1.15034</strain>
    </source>
</reference>
<dbReference type="AlphaFoldDB" id="A0A410VEU8"/>
<accession>A0A410VEU8</accession>
<evidence type="ECO:0000313" key="4">
    <source>
        <dbReference type="Proteomes" id="UP000625079"/>
    </source>
</evidence>
<proteinExistence type="predicted"/>
<dbReference type="OrthoDB" id="9804316at2"/>
<reference evidence="2 3" key="2">
    <citation type="submission" date="2018-06" db="EMBL/GenBank/DDBJ databases">
        <title>Comparative genomics of rhizobia nodulating Arachis hypogaea in China.</title>
        <authorList>
            <person name="Li Y."/>
        </authorList>
    </citation>
    <scope>NUCLEOTIDE SEQUENCE [LARGE SCALE GENOMIC DNA]</scope>
    <source>
        <strain evidence="2 3">CCBAU 51658</strain>
    </source>
</reference>
<evidence type="ECO:0000313" key="3">
    <source>
        <dbReference type="Proteomes" id="UP000593880"/>
    </source>
</evidence>
<dbReference type="Proteomes" id="UP000625079">
    <property type="component" value="Unassembled WGS sequence"/>
</dbReference>
<protein>
    <recommendedName>
        <fullName evidence="5">JAB domain-containing protein</fullName>
    </recommendedName>
</protein>
<dbReference type="EMBL" id="CP030057">
    <property type="protein sequence ID" value="QOZ63255.1"/>
    <property type="molecule type" value="Genomic_DNA"/>
</dbReference>
<evidence type="ECO:0000313" key="1">
    <source>
        <dbReference type="EMBL" id="GGI29856.1"/>
    </source>
</evidence>
<gene>
    <name evidence="1" type="ORF">GCM10010987_56550</name>
    <name evidence="2" type="ORF">XH86_34390</name>
</gene>
<reference evidence="1" key="3">
    <citation type="submission" date="2022-12" db="EMBL/GenBank/DDBJ databases">
        <authorList>
            <person name="Sun Q."/>
            <person name="Zhou Y."/>
        </authorList>
    </citation>
    <scope>NUCLEOTIDE SEQUENCE</scope>
    <source>
        <strain evidence="1">CGMCC 1.15034</strain>
    </source>
</reference>
<organism evidence="1 4">
    <name type="scientific">Bradyrhizobium guangdongense</name>
    <dbReference type="NCBI Taxonomy" id="1325090"/>
    <lineage>
        <taxon>Bacteria</taxon>
        <taxon>Pseudomonadati</taxon>
        <taxon>Pseudomonadota</taxon>
        <taxon>Alphaproteobacteria</taxon>
        <taxon>Hyphomicrobiales</taxon>
        <taxon>Nitrobacteraceae</taxon>
        <taxon>Bradyrhizobium</taxon>
    </lineage>
</organism>
<dbReference type="EMBL" id="BMHC01000016">
    <property type="protein sequence ID" value="GGI29856.1"/>
    <property type="molecule type" value="Genomic_DNA"/>
</dbReference>
<evidence type="ECO:0000313" key="2">
    <source>
        <dbReference type="EMBL" id="QOZ63255.1"/>
    </source>
</evidence>
<evidence type="ECO:0008006" key="5">
    <source>
        <dbReference type="Google" id="ProtNLM"/>
    </source>
</evidence>
<sequence>MVYQIAHALVEETFRHFRQCGRGEEECQMLWLSPWSRPETITQVVHPKHVAHFGGFVVEESWLNAFWCELADADLGIRLQAHTHPRHAFHSATDDSFPIIHTPGFLSLVIPDFALGPVGFKEAYLTELQTDGRWREVAIEDRLVLT</sequence>